<dbReference type="EMBL" id="BAABHK010000001">
    <property type="protein sequence ID" value="GAA4619975.1"/>
    <property type="molecule type" value="Genomic_DNA"/>
</dbReference>
<proteinExistence type="predicted"/>
<protein>
    <submittedName>
        <fullName evidence="2">Spore-associated protein A</fullName>
    </submittedName>
</protein>
<reference evidence="3" key="1">
    <citation type="journal article" date="2019" name="Int. J. Syst. Evol. Microbiol.">
        <title>The Global Catalogue of Microorganisms (GCM) 10K type strain sequencing project: providing services to taxonomists for standard genome sequencing and annotation.</title>
        <authorList>
            <consortium name="The Broad Institute Genomics Platform"/>
            <consortium name="The Broad Institute Genome Sequencing Center for Infectious Disease"/>
            <person name="Wu L."/>
            <person name="Ma J."/>
        </authorList>
    </citation>
    <scope>NUCLEOTIDE SEQUENCE [LARGE SCALE GENOMIC DNA]</scope>
    <source>
        <strain evidence="3">JCM 17939</strain>
    </source>
</reference>
<accession>A0ABP8U241</accession>
<name>A0ABP8U241_9ACTN</name>
<dbReference type="RefSeq" id="WP_345428382.1">
    <property type="nucleotide sequence ID" value="NZ_BAABHK010000001.1"/>
</dbReference>
<feature type="signal peptide" evidence="1">
    <location>
        <begin position="1"/>
        <end position="30"/>
    </location>
</feature>
<organism evidence="2 3">
    <name type="scientific">Actinoallomurus vinaceus</name>
    <dbReference type="NCBI Taxonomy" id="1080074"/>
    <lineage>
        <taxon>Bacteria</taxon>
        <taxon>Bacillati</taxon>
        <taxon>Actinomycetota</taxon>
        <taxon>Actinomycetes</taxon>
        <taxon>Streptosporangiales</taxon>
        <taxon>Thermomonosporaceae</taxon>
        <taxon>Actinoallomurus</taxon>
    </lineage>
</organism>
<dbReference type="Proteomes" id="UP001501442">
    <property type="component" value="Unassembled WGS sequence"/>
</dbReference>
<comment type="caution">
    <text evidence="2">The sequence shown here is derived from an EMBL/GenBank/DDBJ whole genome shotgun (WGS) entry which is preliminary data.</text>
</comment>
<sequence>MRKSAQRAVLALSAATAVAGSVFISSPAMAASSPIAACGGGKYHVVGHHDFKKKGKKVATTFLLYNGKTNCVITWKAHPDKKYVSAGIAKYGDKNWTWQHGHFSTYAGPVKRSARGACIVWGGDYDHSRRWTLKWGHCGK</sequence>
<keyword evidence="3" id="KW-1185">Reference proteome</keyword>
<evidence type="ECO:0000313" key="2">
    <source>
        <dbReference type="EMBL" id="GAA4619975.1"/>
    </source>
</evidence>
<evidence type="ECO:0000256" key="1">
    <source>
        <dbReference type="SAM" id="SignalP"/>
    </source>
</evidence>
<keyword evidence="1" id="KW-0732">Signal</keyword>
<gene>
    <name evidence="2" type="ORF">GCM10023196_002150</name>
</gene>
<evidence type="ECO:0000313" key="3">
    <source>
        <dbReference type="Proteomes" id="UP001501442"/>
    </source>
</evidence>
<feature type="chain" id="PRO_5045355498" evidence="1">
    <location>
        <begin position="31"/>
        <end position="140"/>
    </location>
</feature>